<accession>A0A6P8D2Y4</accession>
<dbReference type="InterPro" id="IPR017853">
    <property type="entry name" value="GH"/>
</dbReference>
<evidence type="ECO:0000313" key="3">
    <source>
        <dbReference type="RefSeq" id="XP_031385863.1"/>
    </source>
</evidence>
<reference evidence="3" key="2">
    <citation type="submission" date="2025-08" db="UniProtKB">
        <authorList>
            <consortium name="RefSeq"/>
        </authorList>
    </citation>
    <scope>IDENTIFICATION</scope>
    <source>
        <tissue evidence="3">Leaf</tissue>
    </source>
</reference>
<dbReference type="GO" id="GO:0031222">
    <property type="term" value="P:arabinan catabolic process"/>
    <property type="evidence" value="ECO:0007669"/>
    <property type="project" value="TreeGrafter"/>
</dbReference>
<evidence type="ECO:0000256" key="1">
    <source>
        <dbReference type="ARBA" id="ARBA00022801"/>
    </source>
</evidence>
<dbReference type="GeneID" id="116199588"/>
<dbReference type="PANTHER" id="PTHR42721:SF1">
    <property type="entry name" value="BETA-D-XYLOSIDASE 6-RELATED"/>
    <property type="match status" value="1"/>
</dbReference>
<dbReference type="RefSeq" id="XP_031385863.1">
    <property type="nucleotide sequence ID" value="XM_031530003.1"/>
</dbReference>
<dbReference type="Proteomes" id="UP000515151">
    <property type="component" value="Chromosome 3"/>
</dbReference>
<keyword evidence="1" id="KW-0378">Hydrolase</keyword>
<protein>
    <submittedName>
        <fullName evidence="3">Probable beta-D-xylosidase 6 isoform X1</fullName>
    </submittedName>
</protein>
<dbReference type="GO" id="GO:0009044">
    <property type="term" value="F:xylan 1,4-beta-xylosidase activity"/>
    <property type="evidence" value="ECO:0007669"/>
    <property type="project" value="InterPro"/>
</dbReference>
<sequence>MSTESTHLTIFFFNIIFISTFEPSISIAASSPKFPCSGPRYSSFPFCNTSLPITSRARSLVHLLRLHEKISLLSDNASAVPRLGIPAYEWWSESLHGIATNGPGVSFNGSIPSATSFSQVILMAAAFNRSLWSSVGSAIAVEASLSSVYHSYGRFCMTSTGQ</sequence>
<evidence type="ECO:0000313" key="2">
    <source>
        <dbReference type="Proteomes" id="UP000515151"/>
    </source>
</evidence>
<dbReference type="GO" id="GO:0046556">
    <property type="term" value="F:alpha-L-arabinofuranosidase activity"/>
    <property type="evidence" value="ECO:0007669"/>
    <property type="project" value="TreeGrafter"/>
</dbReference>
<organism evidence="2 3">
    <name type="scientific">Punica granatum</name>
    <name type="common">Pomegranate</name>
    <dbReference type="NCBI Taxonomy" id="22663"/>
    <lineage>
        <taxon>Eukaryota</taxon>
        <taxon>Viridiplantae</taxon>
        <taxon>Streptophyta</taxon>
        <taxon>Embryophyta</taxon>
        <taxon>Tracheophyta</taxon>
        <taxon>Spermatophyta</taxon>
        <taxon>Magnoliopsida</taxon>
        <taxon>eudicotyledons</taxon>
        <taxon>Gunneridae</taxon>
        <taxon>Pentapetalae</taxon>
        <taxon>rosids</taxon>
        <taxon>malvids</taxon>
        <taxon>Myrtales</taxon>
        <taxon>Lythraceae</taxon>
        <taxon>Punica</taxon>
    </lineage>
</organism>
<name>A0A6P8D2Y4_PUNGR</name>
<proteinExistence type="predicted"/>
<gene>
    <name evidence="3" type="primary">LOC116199588</name>
</gene>
<keyword evidence="2" id="KW-1185">Reference proteome</keyword>
<dbReference type="OrthoDB" id="47059at2759"/>
<dbReference type="InterPro" id="IPR036962">
    <property type="entry name" value="Glyco_hydro_3_N_sf"/>
</dbReference>
<dbReference type="InterPro" id="IPR044993">
    <property type="entry name" value="BXL"/>
</dbReference>
<dbReference type="GO" id="GO:0045493">
    <property type="term" value="P:xylan catabolic process"/>
    <property type="evidence" value="ECO:0007669"/>
    <property type="project" value="InterPro"/>
</dbReference>
<dbReference type="Gene3D" id="3.20.20.300">
    <property type="entry name" value="Glycoside hydrolase, family 3, N-terminal domain"/>
    <property type="match status" value="1"/>
</dbReference>
<reference evidence="2" key="1">
    <citation type="journal article" date="2020" name="Plant Biotechnol. J.">
        <title>The pomegranate (Punica granatum L.) draft genome dissects genetic divergence between soft- and hard-seeded cultivars.</title>
        <authorList>
            <person name="Luo X."/>
            <person name="Li H."/>
            <person name="Wu Z."/>
            <person name="Yao W."/>
            <person name="Zhao P."/>
            <person name="Cao D."/>
            <person name="Yu H."/>
            <person name="Li K."/>
            <person name="Poudel K."/>
            <person name="Zhao D."/>
            <person name="Zhang F."/>
            <person name="Xia X."/>
            <person name="Chen L."/>
            <person name="Wang Q."/>
            <person name="Jing D."/>
            <person name="Cao S."/>
        </authorList>
    </citation>
    <scope>NUCLEOTIDE SEQUENCE [LARGE SCALE GENOMIC DNA]</scope>
    <source>
        <strain evidence="2">cv. Tunisia</strain>
    </source>
</reference>
<dbReference type="SUPFAM" id="SSF51445">
    <property type="entry name" value="(Trans)glycosidases"/>
    <property type="match status" value="1"/>
</dbReference>
<dbReference type="PANTHER" id="PTHR42721">
    <property type="entry name" value="SUGAR HYDROLASE-RELATED"/>
    <property type="match status" value="1"/>
</dbReference>
<dbReference type="AlphaFoldDB" id="A0A6P8D2Y4"/>